<protein>
    <submittedName>
        <fullName evidence="1">Uncharacterized protein</fullName>
    </submittedName>
</protein>
<dbReference type="InterPro" id="IPR036271">
    <property type="entry name" value="Tet_transcr_reg_TetR-rel_C_sf"/>
</dbReference>
<accession>A0ABS2AFI1</accession>
<dbReference type="SUPFAM" id="SSF48498">
    <property type="entry name" value="Tetracyclin repressor-like, C-terminal domain"/>
    <property type="match status" value="1"/>
</dbReference>
<dbReference type="EMBL" id="JAENHP010000007">
    <property type="protein sequence ID" value="MBM2618583.1"/>
    <property type="molecule type" value="Genomic_DNA"/>
</dbReference>
<dbReference type="Gene3D" id="1.10.357.10">
    <property type="entry name" value="Tetracycline Repressor, domain 2"/>
    <property type="match status" value="1"/>
</dbReference>
<comment type="caution">
    <text evidence="1">The sequence shown here is derived from an EMBL/GenBank/DDBJ whole genome shotgun (WGS) entry which is preliminary data.</text>
</comment>
<gene>
    <name evidence="1" type="ORF">JIG36_23790</name>
</gene>
<dbReference type="Proteomes" id="UP000632138">
    <property type="component" value="Unassembled WGS sequence"/>
</dbReference>
<dbReference type="RefSeq" id="WP_236048107.1">
    <property type="nucleotide sequence ID" value="NZ_JAENHP010000007.1"/>
</dbReference>
<evidence type="ECO:0000313" key="2">
    <source>
        <dbReference type="Proteomes" id="UP000632138"/>
    </source>
</evidence>
<sequence>MRQPPAGVLDQYVTSSALELAARRRDQRAAAATEEAMSRAEGSRLDAVYGNLSADDYPTIHALGSAMTTAGRDSQAYAGWKLSVIIDGLLSHRQP</sequence>
<organism evidence="1 2">
    <name type="scientific">Paractinoplanes ovalisporus</name>
    <dbReference type="NCBI Taxonomy" id="2810368"/>
    <lineage>
        <taxon>Bacteria</taxon>
        <taxon>Bacillati</taxon>
        <taxon>Actinomycetota</taxon>
        <taxon>Actinomycetes</taxon>
        <taxon>Micromonosporales</taxon>
        <taxon>Micromonosporaceae</taxon>
        <taxon>Paractinoplanes</taxon>
    </lineage>
</organism>
<reference evidence="1 2" key="1">
    <citation type="submission" date="2021-01" db="EMBL/GenBank/DDBJ databases">
        <title>Actinoplanes sp. nov. LDG1-06 isolated from lichen.</title>
        <authorList>
            <person name="Saeng-In P."/>
            <person name="Phongsopitanun W."/>
            <person name="Kanchanasin P."/>
            <person name="Yuki M."/>
            <person name="Kudo T."/>
            <person name="Ohkuma M."/>
            <person name="Tanasupawat S."/>
        </authorList>
    </citation>
    <scope>NUCLEOTIDE SEQUENCE [LARGE SCALE GENOMIC DNA]</scope>
    <source>
        <strain evidence="1 2">LDG1-06</strain>
    </source>
</reference>
<evidence type="ECO:0000313" key="1">
    <source>
        <dbReference type="EMBL" id="MBM2618583.1"/>
    </source>
</evidence>
<proteinExistence type="predicted"/>
<name>A0ABS2AFI1_9ACTN</name>
<keyword evidence="2" id="KW-1185">Reference proteome</keyword>